<keyword evidence="2" id="KW-1003">Cell membrane</keyword>
<proteinExistence type="predicted"/>
<keyword evidence="3 7" id="KW-0812">Transmembrane</keyword>
<evidence type="ECO:0008006" key="10">
    <source>
        <dbReference type="Google" id="ProtNLM"/>
    </source>
</evidence>
<evidence type="ECO:0000256" key="4">
    <source>
        <dbReference type="ARBA" id="ARBA00022989"/>
    </source>
</evidence>
<feature type="transmembrane region" description="Helical" evidence="7">
    <location>
        <begin position="263"/>
        <end position="286"/>
    </location>
</feature>
<sequence>MSDQSADSKKTTGSALIWKLTKWGLLALVLYFVWQQGSQLYEQQQEAITEIQISPVWLILSGICYFIAWLPSVWFWRQLLLASGEKVDFWPTARAYYCGHLGKYIPGKVTVLLIRATLLKEFGVRVSIAAVTAAYETLAVMGVGLVLFLALIPFVINVDQLDDWPAWVQYLQSHPFLVPTLILVVLFISLPLVARLLNLFSKKFSRSNVEATVEEPQPEFSLRLLYAGVLMFLLSWSLHGLSLGLTLASISDQGLVWQEWPRWMAAVSAAYALGFLALFAPAGLGVREGLISAILAGSPVIGDVNAFVAAILVRIVSFASEILSAFVLYYRFGSRTSSGTGSVRNQPTPDTNETAS</sequence>
<dbReference type="EMBL" id="CP036343">
    <property type="protein sequence ID" value="QDT91184.1"/>
    <property type="molecule type" value="Genomic_DNA"/>
</dbReference>
<comment type="subcellular location">
    <subcellularLocation>
        <location evidence="1">Cell membrane</location>
        <topology evidence="1">Multi-pass membrane protein</topology>
    </subcellularLocation>
</comment>
<feature type="transmembrane region" description="Helical" evidence="7">
    <location>
        <begin position="16"/>
        <end position="34"/>
    </location>
</feature>
<dbReference type="AlphaFoldDB" id="A0A517VDV6"/>
<evidence type="ECO:0000313" key="9">
    <source>
        <dbReference type="Proteomes" id="UP000316855"/>
    </source>
</evidence>
<gene>
    <name evidence="8" type="ORF">Pan161_28390</name>
</gene>
<evidence type="ECO:0000256" key="5">
    <source>
        <dbReference type="ARBA" id="ARBA00023136"/>
    </source>
</evidence>
<dbReference type="InterPro" id="IPR022791">
    <property type="entry name" value="L-PG_synthase/AglD"/>
</dbReference>
<dbReference type="GO" id="GO:0005886">
    <property type="term" value="C:plasma membrane"/>
    <property type="evidence" value="ECO:0007669"/>
    <property type="project" value="UniProtKB-SubCell"/>
</dbReference>
<dbReference type="Pfam" id="PF03706">
    <property type="entry name" value="LPG_synthase_TM"/>
    <property type="match status" value="1"/>
</dbReference>
<organism evidence="8 9">
    <name type="scientific">Gimesia algae</name>
    <dbReference type="NCBI Taxonomy" id="2527971"/>
    <lineage>
        <taxon>Bacteria</taxon>
        <taxon>Pseudomonadati</taxon>
        <taxon>Planctomycetota</taxon>
        <taxon>Planctomycetia</taxon>
        <taxon>Planctomycetales</taxon>
        <taxon>Planctomycetaceae</taxon>
        <taxon>Gimesia</taxon>
    </lineage>
</organism>
<keyword evidence="9" id="KW-1185">Reference proteome</keyword>
<feature type="transmembrane region" description="Helical" evidence="7">
    <location>
        <begin position="224"/>
        <end position="251"/>
    </location>
</feature>
<evidence type="ECO:0000256" key="1">
    <source>
        <dbReference type="ARBA" id="ARBA00004651"/>
    </source>
</evidence>
<feature type="transmembrane region" description="Helical" evidence="7">
    <location>
        <begin position="176"/>
        <end position="197"/>
    </location>
</feature>
<accession>A0A517VDV6</accession>
<feature type="transmembrane region" description="Helical" evidence="7">
    <location>
        <begin position="128"/>
        <end position="156"/>
    </location>
</feature>
<evidence type="ECO:0000256" key="3">
    <source>
        <dbReference type="ARBA" id="ARBA00022692"/>
    </source>
</evidence>
<keyword evidence="5 7" id="KW-0472">Membrane</keyword>
<keyword evidence="4 7" id="KW-1133">Transmembrane helix</keyword>
<dbReference type="RefSeq" id="WP_145227848.1">
    <property type="nucleotide sequence ID" value="NZ_CP036343.1"/>
</dbReference>
<evidence type="ECO:0000256" key="7">
    <source>
        <dbReference type="SAM" id="Phobius"/>
    </source>
</evidence>
<feature type="region of interest" description="Disordered" evidence="6">
    <location>
        <begin position="337"/>
        <end position="356"/>
    </location>
</feature>
<reference evidence="8 9" key="1">
    <citation type="submission" date="2019-02" db="EMBL/GenBank/DDBJ databases">
        <title>Deep-cultivation of Planctomycetes and their phenomic and genomic characterization uncovers novel biology.</title>
        <authorList>
            <person name="Wiegand S."/>
            <person name="Jogler M."/>
            <person name="Boedeker C."/>
            <person name="Pinto D."/>
            <person name="Vollmers J."/>
            <person name="Rivas-Marin E."/>
            <person name="Kohn T."/>
            <person name="Peeters S.H."/>
            <person name="Heuer A."/>
            <person name="Rast P."/>
            <person name="Oberbeckmann S."/>
            <person name="Bunk B."/>
            <person name="Jeske O."/>
            <person name="Meyerdierks A."/>
            <person name="Storesund J.E."/>
            <person name="Kallscheuer N."/>
            <person name="Luecker S."/>
            <person name="Lage O.M."/>
            <person name="Pohl T."/>
            <person name="Merkel B.J."/>
            <person name="Hornburger P."/>
            <person name="Mueller R.-W."/>
            <person name="Bruemmer F."/>
            <person name="Labrenz M."/>
            <person name="Spormann A.M."/>
            <person name="Op den Camp H."/>
            <person name="Overmann J."/>
            <person name="Amann R."/>
            <person name="Jetten M.S.M."/>
            <person name="Mascher T."/>
            <person name="Medema M.H."/>
            <person name="Devos D.P."/>
            <person name="Kaster A.-K."/>
            <person name="Ovreas L."/>
            <person name="Rohde M."/>
            <person name="Galperin M.Y."/>
            <person name="Jogler C."/>
        </authorList>
    </citation>
    <scope>NUCLEOTIDE SEQUENCE [LARGE SCALE GENOMIC DNA]</scope>
    <source>
        <strain evidence="8 9">Pan161</strain>
    </source>
</reference>
<evidence type="ECO:0000256" key="2">
    <source>
        <dbReference type="ARBA" id="ARBA00022475"/>
    </source>
</evidence>
<protein>
    <recommendedName>
        <fullName evidence="10">Flippase-like domain-containing protein</fullName>
    </recommendedName>
</protein>
<evidence type="ECO:0000256" key="6">
    <source>
        <dbReference type="SAM" id="MobiDB-lite"/>
    </source>
</evidence>
<feature type="transmembrane region" description="Helical" evidence="7">
    <location>
        <begin position="54"/>
        <end position="76"/>
    </location>
</feature>
<feature type="transmembrane region" description="Helical" evidence="7">
    <location>
        <begin position="307"/>
        <end position="330"/>
    </location>
</feature>
<name>A0A517VDV6_9PLAN</name>
<feature type="compositionally biased region" description="Polar residues" evidence="6">
    <location>
        <begin position="343"/>
        <end position="356"/>
    </location>
</feature>
<dbReference type="KEGG" id="gax:Pan161_28390"/>
<dbReference type="OrthoDB" id="256291at2"/>
<dbReference type="Proteomes" id="UP000316855">
    <property type="component" value="Chromosome"/>
</dbReference>
<evidence type="ECO:0000313" key="8">
    <source>
        <dbReference type="EMBL" id="QDT91184.1"/>
    </source>
</evidence>